<keyword evidence="4" id="KW-1185">Reference proteome</keyword>
<dbReference type="Proteomes" id="UP000268014">
    <property type="component" value="Unassembled WGS sequence"/>
</dbReference>
<name>A0A0N4X3Z3_HAEPC</name>
<keyword evidence="1" id="KW-0472">Membrane</keyword>
<feature type="transmembrane region" description="Helical" evidence="1">
    <location>
        <begin position="148"/>
        <end position="174"/>
    </location>
</feature>
<feature type="transmembrane region" description="Helical" evidence="1">
    <location>
        <begin position="63"/>
        <end position="81"/>
    </location>
</feature>
<feature type="transmembrane region" description="Helical" evidence="1">
    <location>
        <begin position="112"/>
        <end position="136"/>
    </location>
</feature>
<organism evidence="5">
    <name type="scientific">Haemonchus placei</name>
    <name type="common">Barber's pole worm</name>
    <dbReference type="NCBI Taxonomy" id="6290"/>
    <lineage>
        <taxon>Eukaryota</taxon>
        <taxon>Metazoa</taxon>
        <taxon>Ecdysozoa</taxon>
        <taxon>Nematoda</taxon>
        <taxon>Chromadorea</taxon>
        <taxon>Rhabditida</taxon>
        <taxon>Rhabditina</taxon>
        <taxon>Rhabditomorpha</taxon>
        <taxon>Strongyloidea</taxon>
        <taxon>Trichostrongylidae</taxon>
        <taxon>Haemonchus</taxon>
    </lineage>
</organism>
<keyword evidence="1" id="KW-0812">Transmembrane</keyword>
<evidence type="ECO:0000313" key="5">
    <source>
        <dbReference type="WBParaSite" id="HPLM_0001908501-mRNA-1"/>
    </source>
</evidence>
<gene>
    <name evidence="3" type="ORF">HPLM_LOCUS19077</name>
</gene>
<accession>A0A0N4X3Z3</accession>
<feature type="chain" id="PRO_5043124255" evidence="2">
    <location>
        <begin position="25"/>
        <end position="176"/>
    </location>
</feature>
<reference evidence="5" key="1">
    <citation type="submission" date="2017-02" db="UniProtKB">
        <authorList>
            <consortium name="WormBaseParasite"/>
        </authorList>
    </citation>
    <scope>IDENTIFICATION</scope>
</reference>
<feature type="transmembrane region" description="Helical" evidence="1">
    <location>
        <begin position="88"/>
        <end position="106"/>
    </location>
</feature>
<dbReference type="AlphaFoldDB" id="A0A0N4X3Z3"/>
<dbReference type="OMA" id="KSSMLMI"/>
<evidence type="ECO:0000256" key="1">
    <source>
        <dbReference type="SAM" id="Phobius"/>
    </source>
</evidence>
<protein>
    <submittedName>
        <fullName evidence="5">Transmembrane protein</fullName>
    </submittedName>
</protein>
<keyword evidence="2" id="KW-0732">Signal</keyword>
<keyword evidence="1" id="KW-1133">Transmembrane helix</keyword>
<dbReference type="OrthoDB" id="10361777at2759"/>
<feature type="signal peptide" evidence="2">
    <location>
        <begin position="1"/>
        <end position="24"/>
    </location>
</feature>
<evidence type="ECO:0000313" key="4">
    <source>
        <dbReference type="Proteomes" id="UP000268014"/>
    </source>
</evidence>
<proteinExistence type="predicted"/>
<dbReference type="EMBL" id="UZAF01021029">
    <property type="protein sequence ID" value="VDO74891.1"/>
    <property type="molecule type" value="Genomic_DNA"/>
</dbReference>
<sequence length="176" mass="18669">MSVLEVWFHWFTDVISSLVSYCTAAFRSAPSNGEVQEIVQQNEGSPKRASAGGPAGLSCYETVLVSLALCMLASGVVELIFNYQHMSLAKVIITLSLAILTIVAVVTKSSLLMVIVMLILTVVVLLSTAILVLDVIGLINGGELTTGIVVGMAIAVLLYLCIVFACISACILRAQY</sequence>
<dbReference type="WBParaSite" id="HPLM_0001908501-mRNA-1">
    <property type="protein sequence ID" value="HPLM_0001908501-mRNA-1"/>
    <property type="gene ID" value="HPLM_0001908501"/>
</dbReference>
<evidence type="ECO:0000256" key="2">
    <source>
        <dbReference type="SAM" id="SignalP"/>
    </source>
</evidence>
<evidence type="ECO:0000313" key="3">
    <source>
        <dbReference type="EMBL" id="VDO74891.1"/>
    </source>
</evidence>
<reference evidence="3 4" key="2">
    <citation type="submission" date="2018-11" db="EMBL/GenBank/DDBJ databases">
        <authorList>
            <consortium name="Pathogen Informatics"/>
        </authorList>
    </citation>
    <scope>NUCLEOTIDE SEQUENCE [LARGE SCALE GENOMIC DNA]</scope>
    <source>
        <strain evidence="3 4">MHpl1</strain>
    </source>
</reference>